<protein>
    <submittedName>
        <fullName evidence="2">Uncharacterized protein</fullName>
    </submittedName>
</protein>
<reference evidence="2 3" key="1">
    <citation type="journal article" date="2013" name="BMC Genomics">
        <title>The miniature genome of a carnivorous plant Genlisea aurea contains a low number of genes and short non-coding sequences.</title>
        <authorList>
            <person name="Leushkin E.V."/>
            <person name="Sutormin R.A."/>
            <person name="Nabieva E.R."/>
            <person name="Penin A.A."/>
            <person name="Kondrashov A.S."/>
            <person name="Logacheva M.D."/>
        </authorList>
    </citation>
    <scope>NUCLEOTIDE SEQUENCE [LARGE SCALE GENOMIC DNA]</scope>
</reference>
<dbReference type="EMBL" id="AUSU01005402">
    <property type="protein sequence ID" value="EPS63563.1"/>
    <property type="molecule type" value="Genomic_DNA"/>
</dbReference>
<keyword evidence="1" id="KW-0472">Membrane</keyword>
<evidence type="ECO:0000313" key="3">
    <source>
        <dbReference type="Proteomes" id="UP000015453"/>
    </source>
</evidence>
<feature type="transmembrane region" description="Helical" evidence="1">
    <location>
        <begin position="21"/>
        <end position="37"/>
    </location>
</feature>
<dbReference type="AlphaFoldDB" id="S8DL31"/>
<dbReference type="Proteomes" id="UP000015453">
    <property type="component" value="Unassembled WGS sequence"/>
</dbReference>
<dbReference type="OrthoDB" id="1930779at2759"/>
<dbReference type="Pfam" id="PF25114">
    <property type="entry name" value="AtTam38"/>
    <property type="match status" value="1"/>
</dbReference>
<comment type="caution">
    <text evidence="2">The sequence shown here is derived from an EMBL/GenBank/DDBJ whole genome shotgun (WGS) entry which is preliminary data.</text>
</comment>
<keyword evidence="1" id="KW-0812">Transmembrane</keyword>
<organism evidence="2 3">
    <name type="scientific">Genlisea aurea</name>
    <dbReference type="NCBI Taxonomy" id="192259"/>
    <lineage>
        <taxon>Eukaryota</taxon>
        <taxon>Viridiplantae</taxon>
        <taxon>Streptophyta</taxon>
        <taxon>Embryophyta</taxon>
        <taxon>Tracheophyta</taxon>
        <taxon>Spermatophyta</taxon>
        <taxon>Magnoliopsida</taxon>
        <taxon>eudicotyledons</taxon>
        <taxon>Gunneridae</taxon>
        <taxon>Pentapetalae</taxon>
        <taxon>asterids</taxon>
        <taxon>lamiids</taxon>
        <taxon>Lamiales</taxon>
        <taxon>Lentibulariaceae</taxon>
        <taxon>Genlisea</taxon>
    </lineage>
</organism>
<gene>
    <name evidence="2" type="ORF">M569_11222</name>
</gene>
<accession>S8DL31</accession>
<evidence type="ECO:0000256" key="1">
    <source>
        <dbReference type="SAM" id="Phobius"/>
    </source>
</evidence>
<sequence length="257" mass="27843">RGPSSMPERFRYLTKEAPDKPVRWPWLIAVGFMLYAWRSVLWELSNWSEAVKSIGGFLIYVGKLGLAFIFHFVGDPITSFIWLLETAFYRFRSIYSAVIAYAPIQELTLIVVLTSFVLAVAEAAVPDSVDGQPRLLTLAGAASFAAVANLISELLFWTLLLGLFGFAKAVKGRDYVSSALPVAAALAAVGEPWIRAAAVASYVGLAVVCRRGKVGEDGEGGGGIDRVPFPLLCTALAVGVRLAANWAGYRHLTWMVA</sequence>
<evidence type="ECO:0000313" key="2">
    <source>
        <dbReference type="EMBL" id="EPS63563.1"/>
    </source>
</evidence>
<proteinExistence type="predicted"/>
<name>S8DL31_9LAMI</name>
<feature type="transmembrane region" description="Helical" evidence="1">
    <location>
        <begin position="57"/>
        <end position="83"/>
    </location>
</feature>
<keyword evidence="3" id="KW-1185">Reference proteome</keyword>
<feature type="transmembrane region" description="Helical" evidence="1">
    <location>
        <begin position="95"/>
        <end position="121"/>
    </location>
</feature>
<feature type="transmembrane region" description="Helical" evidence="1">
    <location>
        <begin position="141"/>
        <end position="167"/>
    </location>
</feature>
<dbReference type="InterPro" id="IPR056894">
    <property type="entry name" value="AtTam38"/>
</dbReference>
<feature type="non-terminal residue" evidence="2">
    <location>
        <position position="1"/>
    </location>
</feature>
<keyword evidence="1" id="KW-1133">Transmembrane helix</keyword>